<dbReference type="Proteomes" id="UP000075324">
    <property type="component" value="Unassembled WGS sequence"/>
</dbReference>
<organism evidence="1 2">
    <name type="scientific">Parageobacillus toebii</name>
    <dbReference type="NCBI Taxonomy" id="153151"/>
    <lineage>
        <taxon>Bacteria</taxon>
        <taxon>Bacillati</taxon>
        <taxon>Bacillota</taxon>
        <taxon>Bacilli</taxon>
        <taxon>Bacillales</taxon>
        <taxon>Anoxybacillaceae</taxon>
        <taxon>Parageobacillus</taxon>
    </lineage>
</organism>
<dbReference type="AlphaFoldDB" id="A0A150N751"/>
<dbReference type="EMBL" id="LQYW01000011">
    <property type="protein sequence ID" value="KYD32541.1"/>
    <property type="molecule type" value="Genomic_DNA"/>
</dbReference>
<dbReference type="RefSeq" id="WP_160331296.1">
    <property type="nucleotide sequence ID" value="NZ_LQYW01000011.1"/>
</dbReference>
<gene>
    <name evidence="1" type="ORF">B4110_3612</name>
</gene>
<evidence type="ECO:0000313" key="2">
    <source>
        <dbReference type="Proteomes" id="UP000075324"/>
    </source>
</evidence>
<dbReference type="PATRIC" id="fig|153151.4.peg.299"/>
<name>A0A150N751_9BACL</name>
<sequence>MDTNEILKKLLSEKKANKEKGTIDIIWINGENFKNAKDHKLLFGPITEKLPNFQNNGK</sequence>
<reference evidence="1 2" key="1">
    <citation type="submission" date="2016-01" db="EMBL/GenBank/DDBJ databases">
        <title>Draft Genome Sequences of Seven Thermophilic Sporeformers Isolated from Foods.</title>
        <authorList>
            <person name="Berendsen E.M."/>
            <person name="Wells-Bennik M.H."/>
            <person name="Krawcyk A.O."/>
            <person name="De Jong A."/>
            <person name="Holsappel S."/>
            <person name="Eijlander R.T."/>
            <person name="Kuipers O.P."/>
        </authorList>
    </citation>
    <scope>NUCLEOTIDE SEQUENCE [LARGE SCALE GENOMIC DNA]</scope>
    <source>
        <strain evidence="1 2">B4110</strain>
    </source>
</reference>
<comment type="caution">
    <text evidence="1">The sequence shown here is derived from an EMBL/GenBank/DDBJ whole genome shotgun (WGS) entry which is preliminary data.</text>
</comment>
<evidence type="ECO:0000313" key="1">
    <source>
        <dbReference type="EMBL" id="KYD32541.1"/>
    </source>
</evidence>
<proteinExistence type="predicted"/>
<accession>A0A150N751</accession>
<protein>
    <submittedName>
        <fullName evidence="1">Uncharacterized protein</fullName>
    </submittedName>
</protein>
<dbReference type="PANTHER" id="PTHR42779">
    <property type="entry name" value="PROTEIN YNJB"/>
    <property type="match status" value="1"/>
</dbReference>
<dbReference type="PANTHER" id="PTHR42779:SF1">
    <property type="entry name" value="PROTEIN YNJB"/>
    <property type="match status" value="1"/>
</dbReference>